<dbReference type="EMBL" id="QGGQ01000016">
    <property type="protein sequence ID" value="PWK18808.1"/>
    <property type="molecule type" value="Genomic_DNA"/>
</dbReference>
<sequence>MKTNKSLLGILIVLIVSISCKKDDDNSFDEIVEPTNNIVGSLWINNSNVFTELDLKDNQQINTFTTLSSFHCNEFEGTFICTQGEYTGTKTVQRKGSFNGDLMWSKDYVKDSERYFQINATAIHQNSILLSYRIVNATTFTSTYHLEALELDTGDVIWSIELGNEVKKFTPYKNKIITELSVGSSTMELLSINPDNGHIDTRIPFTDRISKLIGGASSVLIMTWSNSIVSMDAELNVNWTFNTGSPNILGGYEIGNQFIFYSRDQTVYSIDKSEGDLIWNHTYTGKFPLAIDISNDTVFISHKEEGESNIVTKTLDVFTGEELDSYSYMTAEEWNSSATKYYFFDNHLLLFNIVPDDNKANIALINISDKTLLWERELEQIAYPHLIITPTGFYQ</sequence>
<dbReference type="InterPro" id="IPR015943">
    <property type="entry name" value="WD40/YVTN_repeat-like_dom_sf"/>
</dbReference>
<dbReference type="PROSITE" id="PS51257">
    <property type="entry name" value="PROKAR_LIPOPROTEIN"/>
    <property type="match status" value="1"/>
</dbReference>
<accession>A0A316DMM3</accession>
<gene>
    <name evidence="1" type="ORF">HZY62_21095</name>
    <name evidence="2" type="ORF">LX92_04273</name>
</gene>
<dbReference type="Proteomes" id="UP000245667">
    <property type="component" value="Unassembled WGS sequence"/>
</dbReference>
<evidence type="ECO:0000313" key="4">
    <source>
        <dbReference type="Proteomes" id="UP000651837"/>
    </source>
</evidence>
<dbReference type="Gene3D" id="2.130.10.10">
    <property type="entry name" value="YVTN repeat-like/Quinoprotein amine dehydrogenase"/>
    <property type="match status" value="1"/>
</dbReference>
<organism evidence="2 3">
    <name type="scientific">Maribacter polysiphoniae</name>
    <dbReference type="NCBI Taxonomy" id="429344"/>
    <lineage>
        <taxon>Bacteria</taxon>
        <taxon>Pseudomonadati</taxon>
        <taxon>Bacteroidota</taxon>
        <taxon>Flavobacteriia</taxon>
        <taxon>Flavobacteriales</taxon>
        <taxon>Flavobacteriaceae</taxon>
        <taxon>Maribacter</taxon>
    </lineage>
</organism>
<reference evidence="1 4" key="2">
    <citation type="submission" date="2020-07" db="EMBL/GenBank/DDBJ databases">
        <title>The draft genome sequence of Maribacter polysiphoniae KCTC 22021.</title>
        <authorList>
            <person name="Mu L."/>
        </authorList>
    </citation>
    <scope>NUCLEOTIDE SEQUENCE [LARGE SCALE GENOMIC DNA]</scope>
    <source>
        <strain evidence="1 4">KCTC 22021</strain>
    </source>
</reference>
<dbReference type="RefSeq" id="WP_109654865.1">
    <property type="nucleotide sequence ID" value="NZ_CAJQNU010000020.1"/>
</dbReference>
<evidence type="ECO:0000313" key="1">
    <source>
        <dbReference type="EMBL" id="MBD1263099.1"/>
    </source>
</evidence>
<evidence type="ECO:0000313" key="3">
    <source>
        <dbReference type="Proteomes" id="UP000245667"/>
    </source>
</evidence>
<name>A0A316DMM3_9FLAO</name>
<dbReference type="OrthoDB" id="9816081at2"/>
<evidence type="ECO:0000313" key="2">
    <source>
        <dbReference type="EMBL" id="PWK18808.1"/>
    </source>
</evidence>
<dbReference type="Proteomes" id="UP000651837">
    <property type="component" value="Unassembled WGS sequence"/>
</dbReference>
<dbReference type="InterPro" id="IPR011047">
    <property type="entry name" value="Quinoprotein_ADH-like_sf"/>
</dbReference>
<reference evidence="2 3" key="1">
    <citation type="submission" date="2018-05" db="EMBL/GenBank/DDBJ databases">
        <title>Genomic Encyclopedia of Archaeal and Bacterial Type Strains, Phase II (KMG-II): from individual species to whole genera.</title>
        <authorList>
            <person name="Goeker M."/>
        </authorList>
    </citation>
    <scope>NUCLEOTIDE SEQUENCE [LARGE SCALE GENOMIC DNA]</scope>
    <source>
        <strain evidence="2 3">DSM 23514</strain>
    </source>
</reference>
<dbReference type="AlphaFoldDB" id="A0A316DMM3"/>
<keyword evidence="4" id="KW-1185">Reference proteome</keyword>
<proteinExistence type="predicted"/>
<comment type="caution">
    <text evidence="2">The sequence shown here is derived from an EMBL/GenBank/DDBJ whole genome shotgun (WGS) entry which is preliminary data.</text>
</comment>
<dbReference type="SUPFAM" id="SSF50998">
    <property type="entry name" value="Quinoprotein alcohol dehydrogenase-like"/>
    <property type="match status" value="1"/>
</dbReference>
<protein>
    <submittedName>
        <fullName evidence="1">PQQ-like beta-propeller repeat protein</fullName>
    </submittedName>
</protein>
<dbReference type="EMBL" id="JACWLN010000017">
    <property type="protein sequence ID" value="MBD1263099.1"/>
    <property type="molecule type" value="Genomic_DNA"/>
</dbReference>